<evidence type="ECO:0000313" key="3">
    <source>
        <dbReference type="Proteomes" id="UP000470875"/>
    </source>
</evidence>
<dbReference type="PANTHER" id="PTHR47505:SF1">
    <property type="entry name" value="DNA UTILIZATION PROTEIN YHGH"/>
    <property type="match status" value="1"/>
</dbReference>
<dbReference type="InterPro" id="IPR029057">
    <property type="entry name" value="PRTase-like"/>
</dbReference>
<protein>
    <submittedName>
        <fullName evidence="2">Competence protein ComF</fullName>
    </submittedName>
</protein>
<dbReference type="Proteomes" id="UP000470875">
    <property type="component" value="Unassembled WGS sequence"/>
</dbReference>
<sequence length="217" mass="23715">MPHFLQHLSDILFPRYCAGCGCWDTDVCSQCYLLADSEPVLKAIDDSSGVPTIPIWALGAYRKELRNLILTAKHAATHRLDSFLWLAGTRLGAAISDDVHNHPVWVVPAPSSWKRRWQRRHVTPIVARGVVAGLSEMGIDAWLADIVRLRFGAGAQSSRSGELRRRGRRGAMKTTAIVPKGTLVVLVDDVMTTGATLAEMSHVMDPHVVSGAVLAYA</sequence>
<evidence type="ECO:0000313" key="2">
    <source>
        <dbReference type="EMBL" id="MSS83838.1"/>
    </source>
</evidence>
<dbReference type="PANTHER" id="PTHR47505">
    <property type="entry name" value="DNA UTILIZATION PROTEIN YHGH"/>
    <property type="match status" value="1"/>
</dbReference>
<reference evidence="2 3" key="1">
    <citation type="submission" date="2019-08" db="EMBL/GenBank/DDBJ databases">
        <title>In-depth cultivation of the pig gut microbiome towards novel bacterial diversity and tailored functional studies.</title>
        <authorList>
            <person name="Wylensek D."/>
            <person name="Hitch T.C.A."/>
            <person name="Clavel T."/>
        </authorList>
    </citation>
    <scope>NUCLEOTIDE SEQUENCE [LARGE SCALE GENOMIC DNA]</scope>
    <source>
        <strain evidence="2 3">WB03_NA08</strain>
    </source>
</reference>
<name>A0A6N7W6Q7_9ACTO</name>
<dbReference type="Gene3D" id="3.40.50.2020">
    <property type="match status" value="1"/>
</dbReference>
<accession>A0A6N7W6Q7</accession>
<gene>
    <name evidence="2" type="ORF">FYJ24_03490</name>
</gene>
<comment type="caution">
    <text evidence="2">The sequence shown here is derived from an EMBL/GenBank/DDBJ whole genome shotgun (WGS) entry which is preliminary data.</text>
</comment>
<dbReference type="RefSeq" id="WP_154543636.1">
    <property type="nucleotide sequence ID" value="NZ_VULO01000003.1"/>
</dbReference>
<dbReference type="SUPFAM" id="SSF53271">
    <property type="entry name" value="PRTase-like"/>
    <property type="match status" value="1"/>
</dbReference>
<dbReference type="InterPro" id="IPR000836">
    <property type="entry name" value="PRTase_dom"/>
</dbReference>
<comment type="similarity">
    <text evidence="1">Belongs to the ComF/GntX family.</text>
</comment>
<organism evidence="2 3">
    <name type="scientific">Scrofimicrobium canadense</name>
    <dbReference type="NCBI Taxonomy" id="2652290"/>
    <lineage>
        <taxon>Bacteria</taxon>
        <taxon>Bacillati</taxon>
        <taxon>Actinomycetota</taxon>
        <taxon>Actinomycetes</taxon>
        <taxon>Actinomycetales</taxon>
        <taxon>Actinomycetaceae</taxon>
        <taxon>Scrofimicrobium</taxon>
    </lineage>
</organism>
<dbReference type="CDD" id="cd06223">
    <property type="entry name" value="PRTases_typeI"/>
    <property type="match status" value="1"/>
</dbReference>
<dbReference type="EMBL" id="VULO01000003">
    <property type="protein sequence ID" value="MSS83838.1"/>
    <property type="molecule type" value="Genomic_DNA"/>
</dbReference>
<evidence type="ECO:0000256" key="1">
    <source>
        <dbReference type="ARBA" id="ARBA00008007"/>
    </source>
</evidence>
<proteinExistence type="inferred from homology"/>
<dbReference type="AlphaFoldDB" id="A0A6N7W6Q7"/>
<keyword evidence="3" id="KW-1185">Reference proteome</keyword>
<dbReference type="InterPro" id="IPR051910">
    <property type="entry name" value="ComF/GntX_DNA_util-trans"/>
</dbReference>